<organism evidence="1 2">
    <name type="scientific">Entomophthora muscae</name>
    <dbReference type="NCBI Taxonomy" id="34485"/>
    <lineage>
        <taxon>Eukaryota</taxon>
        <taxon>Fungi</taxon>
        <taxon>Fungi incertae sedis</taxon>
        <taxon>Zoopagomycota</taxon>
        <taxon>Entomophthoromycotina</taxon>
        <taxon>Entomophthoromycetes</taxon>
        <taxon>Entomophthorales</taxon>
        <taxon>Entomophthoraceae</taxon>
        <taxon>Entomophthora</taxon>
    </lineage>
</organism>
<proteinExistence type="predicted"/>
<comment type="caution">
    <text evidence="1">The sequence shown here is derived from an EMBL/GenBank/DDBJ whole genome shotgun (WGS) entry which is preliminary data.</text>
</comment>
<evidence type="ECO:0000313" key="1">
    <source>
        <dbReference type="EMBL" id="KAJ9055708.1"/>
    </source>
</evidence>
<sequence>MGQRVKPQSPEGILDPPGRSRTRQSVKSQTQIVKLPAICWPNTEDSPNGCQIAAKTVPLETHTYTGNVICLKEVGKRPATSSTNKHQLLPVSSPEKVLQLANSGDMVNNGGKTKHCHFCSPEPVQPRTAKLVPLRAQTYAEAVAWARSTTSPANKHQLLPVSSPERGMQLARSGDMVNQSGKIKHCHLCLPECTQPEHDALQTLSQDPCPTGKLPMDLKPSKSKEAKSHVIFHLNSSQVDNQAAAPSKDQPAELSQALYRPLGAPFGPVHFTEYPPNPAYLEYNLETILIADLLARTRSTKYIGRKGKRIKIPPLFFKDKYNYLPAYFVLMTPPLTPRPDCPLEPTTAAETISTQLFGVLYIILTGLVDSMVPNSRPWSLLGQSVSYIIKLAPILWWALPTGLAAPHPEPPNASTCDWLPDITSMIFGFNSKPKTPLL</sequence>
<gene>
    <name evidence="1" type="ORF">DSO57_1001144</name>
</gene>
<dbReference type="EMBL" id="QTSX02006392">
    <property type="protein sequence ID" value="KAJ9055708.1"/>
    <property type="molecule type" value="Genomic_DNA"/>
</dbReference>
<accession>A0ACC2S098</accession>
<evidence type="ECO:0000313" key="2">
    <source>
        <dbReference type="Proteomes" id="UP001165960"/>
    </source>
</evidence>
<keyword evidence="2" id="KW-1185">Reference proteome</keyword>
<protein>
    <submittedName>
        <fullName evidence="1">Uncharacterized protein</fullName>
    </submittedName>
</protein>
<dbReference type="Proteomes" id="UP001165960">
    <property type="component" value="Unassembled WGS sequence"/>
</dbReference>
<reference evidence="1" key="1">
    <citation type="submission" date="2022-04" db="EMBL/GenBank/DDBJ databases">
        <title>Genome of the entomopathogenic fungus Entomophthora muscae.</title>
        <authorList>
            <person name="Elya C."/>
            <person name="Lovett B.R."/>
            <person name="Lee E."/>
            <person name="Macias A.M."/>
            <person name="Hajek A.E."/>
            <person name="De Bivort B.L."/>
            <person name="Kasson M.T."/>
            <person name="De Fine Licht H.H."/>
            <person name="Stajich J.E."/>
        </authorList>
    </citation>
    <scope>NUCLEOTIDE SEQUENCE</scope>
    <source>
        <strain evidence="1">Berkeley</strain>
    </source>
</reference>
<name>A0ACC2S098_9FUNG</name>